<sequence length="228" mass="25511">MEFFCPKEYIGSFCSIDQRKLASAAVVHRHSTHHRRRTESTPLPTPASVRHSVEEFLPSEMELAEFAADVESLLGRGLENECIGMEELDPEECWPDHCVKISWKISKILLNQHKDCTTLAEFGKGMQVRSMLRIAAFLQRKALNDVRCKGYDIPCGWKVLLVIAAVHLDPSLFEYNIVSLASFGITSRQLDGAHVEFLRGVANPLGIKYAAGAGNEKSLSKWILVLSK</sequence>
<dbReference type="GO" id="GO:0009073">
    <property type="term" value="P:aromatic amino acid family biosynthetic process"/>
    <property type="evidence" value="ECO:0007669"/>
    <property type="project" value="UniProtKB-KW"/>
</dbReference>
<dbReference type="OrthoDB" id="5590282at2759"/>
<evidence type="ECO:0000256" key="8">
    <source>
        <dbReference type="RuleBase" id="RU363071"/>
    </source>
</evidence>
<evidence type="ECO:0000256" key="5">
    <source>
        <dbReference type="ARBA" id="ARBA00023141"/>
    </source>
</evidence>
<comment type="pathway">
    <text evidence="1 8">Metabolic intermediate biosynthesis; chorismate biosynthesis; chorismate from D-erythrose 4-phosphate and phosphoenolpyruvate: step 1/7.</text>
</comment>
<accession>A0A834WLB0</accession>
<evidence type="ECO:0000256" key="3">
    <source>
        <dbReference type="ARBA" id="ARBA00022605"/>
    </source>
</evidence>
<dbReference type="AlphaFoldDB" id="A0A834WLB0"/>
<keyword evidence="5 8" id="KW-0057">Aromatic amino acid biosynthesis</keyword>
<dbReference type="Pfam" id="PF01474">
    <property type="entry name" value="DAHP_synth_2"/>
    <property type="match status" value="1"/>
</dbReference>
<evidence type="ECO:0000313" key="10">
    <source>
        <dbReference type="Proteomes" id="UP000634136"/>
    </source>
</evidence>
<keyword evidence="4 8" id="KW-0808">Transferase</keyword>
<dbReference type="GO" id="GO:0005506">
    <property type="term" value="F:iron ion binding"/>
    <property type="evidence" value="ECO:0007669"/>
    <property type="project" value="InterPro"/>
</dbReference>
<dbReference type="SUPFAM" id="SSF51569">
    <property type="entry name" value="Aldolase"/>
    <property type="match status" value="1"/>
</dbReference>
<gene>
    <name evidence="9" type="ORF">G2W53_018376</name>
</gene>
<dbReference type="EC" id="2.5.1.54" evidence="8"/>
<dbReference type="GO" id="GO:0004497">
    <property type="term" value="F:monooxygenase activity"/>
    <property type="evidence" value="ECO:0007669"/>
    <property type="project" value="InterPro"/>
</dbReference>
<dbReference type="InterPro" id="IPR036396">
    <property type="entry name" value="Cyt_P450_sf"/>
</dbReference>
<dbReference type="GO" id="GO:0009423">
    <property type="term" value="P:chorismate biosynthetic process"/>
    <property type="evidence" value="ECO:0007669"/>
    <property type="project" value="UniProtKB-UniPathway"/>
</dbReference>
<dbReference type="EMBL" id="JAAIUW010000006">
    <property type="protein sequence ID" value="KAF7827212.1"/>
    <property type="molecule type" value="Genomic_DNA"/>
</dbReference>
<evidence type="ECO:0000256" key="7">
    <source>
        <dbReference type="PIRSR" id="PIRSR602480-1"/>
    </source>
</evidence>
<organism evidence="9 10">
    <name type="scientific">Senna tora</name>
    <dbReference type="NCBI Taxonomy" id="362788"/>
    <lineage>
        <taxon>Eukaryota</taxon>
        <taxon>Viridiplantae</taxon>
        <taxon>Streptophyta</taxon>
        <taxon>Embryophyta</taxon>
        <taxon>Tracheophyta</taxon>
        <taxon>Spermatophyta</taxon>
        <taxon>Magnoliopsida</taxon>
        <taxon>eudicotyledons</taxon>
        <taxon>Gunneridae</taxon>
        <taxon>Pentapetalae</taxon>
        <taxon>rosids</taxon>
        <taxon>fabids</taxon>
        <taxon>Fabales</taxon>
        <taxon>Fabaceae</taxon>
        <taxon>Caesalpinioideae</taxon>
        <taxon>Cassia clade</taxon>
        <taxon>Senna</taxon>
    </lineage>
</organism>
<comment type="subcellular location">
    <subcellularLocation>
        <location evidence="8">Plastid</location>
        <location evidence="8">Chloroplast</location>
    </subcellularLocation>
</comment>
<dbReference type="Proteomes" id="UP000634136">
    <property type="component" value="Unassembled WGS sequence"/>
</dbReference>
<dbReference type="GO" id="GO:0009507">
    <property type="term" value="C:chloroplast"/>
    <property type="evidence" value="ECO:0007669"/>
    <property type="project" value="UniProtKB-SubCell"/>
</dbReference>
<reference evidence="9" key="1">
    <citation type="submission" date="2020-09" db="EMBL/GenBank/DDBJ databases">
        <title>Genome-Enabled Discovery of Anthraquinone Biosynthesis in Senna tora.</title>
        <authorList>
            <person name="Kang S.-H."/>
            <person name="Pandey R.P."/>
            <person name="Lee C.-M."/>
            <person name="Sim J.-S."/>
            <person name="Jeong J.-T."/>
            <person name="Choi B.-S."/>
            <person name="Jung M."/>
            <person name="Ginzburg D."/>
            <person name="Zhao K."/>
            <person name="Won S.Y."/>
            <person name="Oh T.-J."/>
            <person name="Yu Y."/>
            <person name="Kim N.-H."/>
            <person name="Lee O.R."/>
            <person name="Lee T.-H."/>
            <person name="Bashyal P."/>
            <person name="Kim T.-S."/>
            <person name="Lee W.-H."/>
            <person name="Kawkins C."/>
            <person name="Kim C.-K."/>
            <person name="Kim J.S."/>
            <person name="Ahn B.O."/>
            <person name="Rhee S.Y."/>
            <person name="Sohng J.K."/>
        </authorList>
    </citation>
    <scope>NUCLEOTIDE SEQUENCE</scope>
    <source>
        <tissue evidence="9">Leaf</tissue>
    </source>
</reference>
<name>A0A834WLB0_9FABA</name>
<dbReference type="GO" id="GO:0020037">
    <property type="term" value="F:heme binding"/>
    <property type="evidence" value="ECO:0007669"/>
    <property type="project" value="InterPro"/>
</dbReference>
<dbReference type="GO" id="GO:0016705">
    <property type="term" value="F:oxidoreductase activity, acting on paired donors, with incorporation or reduction of molecular oxygen"/>
    <property type="evidence" value="ECO:0007669"/>
    <property type="project" value="InterPro"/>
</dbReference>
<comment type="caution">
    <text evidence="9">The sequence shown here is derived from an EMBL/GenBank/DDBJ whole genome shotgun (WGS) entry which is preliminary data.</text>
</comment>
<dbReference type="Gene3D" id="3.20.20.70">
    <property type="entry name" value="Aldolase class I"/>
    <property type="match status" value="1"/>
</dbReference>
<keyword evidence="8" id="KW-0809">Transit peptide</keyword>
<dbReference type="Gene3D" id="1.10.630.10">
    <property type="entry name" value="Cytochrome P450"/>
    <property type="match status" value="1"/>
</dbReference>
<evidence type="ECO:0000256" key="4">
    <source>
        <dbReference type="ARBA" id="ARBA00022679"/>
    </source>
</evidence>
<comment type="catalytic activity">
    <reaction evidence="6 8">
        <text>D-erythrose 4-phosphate + phosphoenolpyruvate + H2O = 7-phospho-2-dehydro-3-deoxy-D-arabino-heptonate + phosphate</text>
        <dbReference type="Rhea" id="RHEA:14717"/>
        <dbReference type="ChEBI" id="CHEBI:15377"/>
        <dbReference type="ChEBI" id="CHEBI:16897"/>
        <dbReference type="ChEBI" id="CHEBI:43474"/>
        <dbReference type="ChEBI" id="CHEBI:58394"/>
        <dbReference type="ChEBI" id="CHEBI:58702"/>
        <dbReference type="EC" id="2.5.1.54"/>
    </reaction>
</comment>
<dbReference type="Pfam" id="PF00067">
    <property type="entry name" value="p450"/>
    <property type="match status" value="1"/>
</dbReference>
<keyword evidence="3 8" id="KW-0028">Amino-acid biosynthesis</keyword>
<dbReference type="InterPro" id="IPR002480">
    <property type="entry name" value="DAHP_synth_2"/>
</dbReference>
<dbReference type="InterPro" id="IPR001128">
    <property type="entry name" value="Cyt_P450"/>
</dbReference>
<protein>
    <recommendedName>
        <fullName evidence="8">Phospho-2-dehydro-3-deoxyheptonate aldolase</fullName>
        <ecNumber evidence="8">2.5.1.54</ecNumber>
    </recommendedName>
</protein>
<dbReference type="UniPathway" id="UPA00053">
    <property type="reaction ID" value="UER00084"/>
</dbReference>
<keyword evidence="8" id="KW-0150">Chloroplast</keyword>
<proteinExistence type="inferred from homology"/>
<evidence type="ECO:0000256" key="6">
    <source>
        <dbReference type="ARBA" id="ARBA00047508"/>
    </source>
</evidence>
<evidence type="ECO:0000313" key="9">
    <source>
        <dbReference type="EMBL" id="KAF7827212.1"/>
    </source>
</evidence>
<evidence type="ECO:0000256" key="2">
    <source>
        <dbReference type="ARBA" id="ARBA00008911"/>
    </source>
</evidence>
<comment type="similarity">
    <text evidence="2 8">Belongs to the class-II DAHP synthase family.</text>
</comment>
<dbReference type="SUPFAM" id="SSF48264">
    <property type="entry name" value="Cytochrome P450"/>
    <property type="match status" value="1"/>
</dbReference>
<keyword evidence="10" id="KW-1185">Reference proteome</keyword>
<keyword evidence="8" id="KW-0934">Plastid</keyword>
<feature type="binding site" evidence="7">
    <location>
        <position position="208"/>
    </location>
    <ligand>
        <name>phosphoenolpyruvate</name>
        <dbReference type="ChEBI" id="CHEBI:58702"/>
    </ligand>
</feature>
<dbReference type="GO" id="GO:0003849">
    <property type="term" value="F:3-deoxy-7-phosphoheptulonate synthase activity"/>
    <property type="evidence" value="ECO:0007669"/>
    <property type="project" value="UniProtKB-EC"/>
</dbReference>
<dbReference type="InterPro" id="IPR013785">
    <property type="entry name" value="Aldolase_TIM"/>
</dbReference>
<dbReference type="GO" id="GO:0008652">
    <property type="term" value="P:amino acid biosynthetic process"/>
    <property type="evidence" value="ECO:0007669"/>
    <property type="project" value="UniProtKB-KW"/>
</dbReference>
<evidence type="ECO:0000256" key="1">
    <source>
        <dbReference type="ARBA" id="ARBA00004688"/>
    </source>
</evidence>